<dbReference type="SUPFAM" id="SSF81321">
    <property type="entry name" value="Family A G protein-coupled receptor-like"/>
    <property type="match status" value="1"/>
</dbReference>
<dbReference type="GO" id="GO:0005886">
    <property type="term" value="C:plasma membrane"/>
    <property type="evidence" value="ECO:0000318"/>
    <property type="project" value="GO_Central"/>
</dbReference>
<evidence type="ECO:0000256" key="7">
    <source>
        <dbReference type="ARBA" id="ARBA00023170"/>
    </source>
</evidence>
<feature type="transmembrane region" description="Helical" evidence="9">
    <location>
        <begin position="136"/>
        <end position="157"/>
    </location>
</feature>
<dbReference type="Gene3D" id="1.20.1070.10">
    <property type="entry name" value="Rhodopsin 7-helix transmembrane proteins"/>
    <property type="match status" value="1"/>
</dbReference>
<dbReference type="AlphaFoldDB" id="B3RW13"/>
<feature type="transmembrane region" description="Helical" evidence="9">
    <location>
        <begin position="289"/>
        <end position="308"/>
    </location>
</feature>
<dbReference type="STRING" id="10228.B3RW13"/>
<dbReference type="InterPro" id="IPR050569">
    <property type="entry name" value="TAAR"/>
</dbReference>
<dbReference type="PhylomeDB" id="B3RW13"/>
<dbReference type="eggNOG" id="KOG3656">
    <property type="taxonomic scope" value="Eukaryota"/>
</dbReference>
<evidence type="ECO:0000259" key="10">
    <source>
        <dbReference type="PROSITE" id="PS50262"/>
    </source>
</evidence>
<feature type="domain" description="G-protein coupled receptors family 1 profile" evidence="10">
    <location>
        <begin position="37"/>
        <end position="305"/>
    </location>
</feature>
<evidence type="ECO:0000256" key="6">
    <source>
        <dbReference type="ARBA" id="ARBA00023136"/>
    </source>
</evidence>
<dbReference type="HOGENOM" id="CLU_009579_5_0_1"/>
<keyword evidence="8" id="KW-0807">Transducer</keyword>
<name>B3RW13_TRIAD</name>
<feature type="transmembrane region" description="Helical" evidence="9">
    <location>
        <begin position="238"/>
        <end position="262"/>
    </location>
</feature>
<evidence type="ECO:0000256" key="8">
    <source>
        <dbReference type="ARBA" id="ARBA00023224"/>
    </source>
</evidence>
<feature type="transmembrane region" description="Helical" evidence="9">
    <location>
        <begin position="105"/>
        <end position="124"/>
    </location>
</feature>
<dbReference type="CTD" id="6752838"/>
<sequence>MSVNQTVPKPHSTHDLLMAKLASIIIYEFIGFFSLLNNGLLIYLILSRRQLRKVMNIIISSMAIGTIIFAIFYCLLHPLEVLSFRINSIFCHLFGPFRNFSLANLSFHLSLLSLEKYIVIAYPFHSSQIITKFKIFLSLIFVWVGAFLLSFFPVFVLRKYDPIDRKCPKVGDAEQEFIYFTCFYALAFGLPLAIMLFAYGSICRIALKHMRDIREKNLPGNAEVHHEIRRRVHAAKPLLIMVGTFFIMWTPYIIFTVIIFIYGRHAAQRQQLLFHYEIFAKLQAVHRDILLPVALSYCAINPIIYGFFNPGIRRAFVAMITCKPYHAYSGGTSITSCNNDTSYKSNWNRLSAAQQTKA</sequence>
<keyword evidence="12" id="KW-1185">Reference proteome</keyword>
<evidence type="ECO:0000256" key="3">
    <source>
        <dbReference type="ARBA" id="ARBA00022692"/>
    </source>
</evidence>
<keyword evidence="2" id="KW-1003">Cell membrane</keyword>
<evidence type="ECO:0000256" key="5">
    <source>
        <dbReference type="ARBA" id="ARBA00023040"/>
    </source>
</evidence>
<organism evidence="11 12">
    <name type="scientific">Trichoplax adhaerens</name>
    <name type="common">Trichoplax reptans</name>
    <dbReference type="NCBI Taxonomy" id="10228"/>
    <lineage>
        <taxon>Eukaryota</taxon>
        <taxon>Metazoa</taxon>
        <taxon>Placozoa</taxon>
        <taxon>Uniplacotomia</taxon>
        <taxon>Trichoplacea</taxon>
        <taxon>Trichoplacidae</taxon>
        <taxon>Trichoplax</taxon>
    </lineage>
</organism>
<dbReference type="OrthoDB" id="9046662at2759"/>
<dbReference type="PRINTS" id="PR00237">
    <property type="entry name" value="GPCRRHODOPSN"/>
</dbReference>
<evidence type="ECO:0000313" key="12">
    <source>
        <dbReference type="Proteomes" id="UP000009022"/>
    </source>
</evidence>
<feature type="transmembrane region" description="Helical" evidence="9">
    <location>
        <begin position="177"/>
        <end position="207"/>
    </location>
</feature>
<dbReference type="Proteomes" id="UP000009022">
    <property type="component" value="Unassembled WGS sequence"/>
</dbReference>
<dbReference type="CDD" id="cd00637">
    <property type="entry name" value="7tm_classA_rhodopsin-like"/>
    <property type="match status" value="1"/>
</dbReference>
<dbReference type="Pfam" id="PF00001">
    <property type="entry name" value="7tm_1"/>
    <property type="match status" value="1"/>
</dbReference>
<dbReference type="KEGG" id="tad:TRIADDRAFT_55849"/>
<keyword evidence="3 9" id="KW-0812">Transmembrane</keyword>
<dbReference type="PROSITE" id="PS50262">
    <property type="entry name" value="G_PROTEIN_RECEP_F1_2"/>
    <property type="match status" value="1"/>
</dbReference>
<keyword evidence="6 9" id="KW-0472">Membrane</keyword>
<keyword evidence="5" id="KW-0297">G-protein coupled receptor</keyword>
<dbReference type="InterPro" id="IPR000276">
    <property type="entry name" value="GPCR_Rhodpsn"/>
</dbReference>
<dbReference type="GO" id="GO:0007186">
    <property type="term" value="P:G protein-coupled receptor signaling pathway"/>
    <property type="evidence" value="ECO:0000318"/>
    <property type="project" value="GO_Central"/>
</dbReference>
<keyword evidence="7" id="KW-0675">Receptor</keyword>
<proteinExistence type="predicted"/>
<keyword evidence="4 9" id="KW-1133">Transmembrane helix</keyword>
<dbReference type="PANTHER" id="PTHR24249:SF372">
    <property type="entry name" value="G-PROTEIN COUPLED RECEPTORS FAMILY 1 PROFILE DOMAIN-CONTAINING PROTEIN"/>
    <property type="match status" value="1"/>
</dbReference>
<comment type="subcellular location">
    <subcellularLocation>
        <location evidence="1">Cell membrane</location>
        <topology evidence="1">Multi-pass membrane protein</topology>
    </subcellularLocation>
</comment>
<feature type="transmembrane region" description="Helical" evidence="9">
    <location>
        <begin position="58"/>
        <end position="79"/>
    </location>
</feature>
<dbReference type="RefSeq" id="XP_002112127.1">
    <property type="nucleotide sequence ID" value="XM_002112091.1"/>
</dbReference>
<dbReference type="GO" id="GO:0004930">
    <property type="term" value="F:G protein-coupled receptor activity"/>
    <property type="evidence" value="ECO:0000318"/>
    <property type="project" value="GO_Central"/>
</dbReference>
<reference evidence="11 12" key="1">
    <citation type="journal article" date="2008" name="Nature">
        <title>The Trichoplax genome and the nature of placozoans.</title>
        <authorList>
            <person name="Srivastava M."/>
            <person name="Begovic E."/>
            <person name="Chapman J."/>
            <person name="Putnam N.H."/>
            <person name="Hellsten U."/>
            <person name="Kawashima T."/>
            <person name="Kuo A."/>
            <person name="Mitros T."/>
            <person name="Salamov A."/>
            <person name="Carpenter M.L."/>
            <person name="Signorovitch A.Y."/>
            <person name="Moreno M.A."/>
            <person name="Kamm K."/>
            <person name="Grimwood J."/>
            <person name="Schmutz J."/>
            <person name="Shapiro H."/>
            <person name="Grigoriev I.V."/>
            <person name="Buss L.W."/>
            <person name="Schierwater B."/>
            <person name="Dellaporta S.L."/>
            <person name="Rokhsar D.S."/>
        </authorList>
    </citation>
    <scope>NUCLEOTIDE SEQUENCE [LARGE SCALE GENOMIC DNA]</scope>
    <source>
        <strain evidence="11 12">Grell-BS-1999</strain>
    </source>
</reference>
<gene>
    <name evidence="11" type="ORF">TRIADDRAFT_55849</name>
</gene>
<dbReference type="InParanoid" id="B3RW13"/>
<accession>B3RW13</accession>
<evidence type="ECO:0000256" key="2">
    <source>
        <dbReference type="ARBA" id="ARBA00022475"/>
    </source>
</evidence>
<dbReference type="PANTHER" id="PTHR24249">
    <property type="entry name" value="HISTAMINE RECEPTOR-RELATED G-PROTEIN COUPLED RECEPTOR"/>
    <property type="match status" value="1"/>
</dbReference>
<protein>
    <recommendedName>
        <fullName evidence="10">G-protein coupled receptors family 1 profile domain-containing protein</fullName>
    </recommendedName>
</protein>
<dbReference type="GeneID" id="6752838"/>
<evidence type="ECO:0000256" key="4">
    <source>
        <dbReference type="ARBA" id="ARBA00022989"/>
    </source>
</evidence>
<dbReference type="EMBL" id="DS985244">
    <property type="protein sequence ID" value="EDV26094.1"/>
    <property type="molecule type" value="Genomic_DNA"/>
</dbReference>
<evidence type="ECO:0000256" key="1">
    <source>
        <dbReference type="ARBA" id="ARBA00004651"/>
    </source>
</evidence>
<feature type="transmembrane region" description="Helical" evidence="9">
    <location>
        <begin position="24"/>
        <end position="46"/>
    </location>
</feature>
<evidence type="ECO:0000256" key="9">
    <source>
        <dbReference type="SAM" id="Phobius"/>
    </source>
</evidence>
<dbReference type="InterPro" id="IPR017452">
    <property type="entry name" value="GPCR_Rhodpsn_7TM"/>
</dbReference>
<evidence type="ECO:0000313" key="11">
    <source>
        <dbReference type="EMBL" id="EDV26094.1"/>
    </source>
</evidence>